<feature type="transmembrane region" description="Helical" evidence="1">
    <location>
        <begin position="15"/>
        <end position="37"/>
    </location>
</feature>
<comment type="caution">
    <text evidence="2">The sequence shown here is derived from an EMBL/GenBank/DDBJ whole genome shotgun (WGS) entry which is preliminary data.</text>
</comment>
<dbReference type="STRING" id="136273.GY22_00770"/>
<sequence length="132" mass="13163">MGHTVRAVGSSPAPWIGLASACWAANAALGASVGAGLVRTGRFRWIHHALYIATTTTTAAAALLAACSSSASGRAAGRALAPALLPLLALPRIGTPAQGHPRRHALAALSAAPFYAAALGRARAARGPTRPS</sequence>
<gene>
    <name evidence="2" type="ORF">AVL61_01820</name>
</gene>
<evidence type="ECO:0000256" key="1">
    <source>
        <dbReference type="SAM" id="Phobius"/>
    </source>
</evidence>
<dbReference type="AlphaFoldDB" id="A0A0W8INY4"/>
<feature type="transmembrane region" description="Helical" evidence="1">
    <location>
        <begin position="49"/>
        <end position="66"/>
    </location>
</feature>
<dbReference type="PROSITE" id="PS51257">
    <property type="entry name" value="PROKAR_LIPOPROTEIN"/>
    <property type="match status" value="1"/>
</dbReference>
<dbReference type="RefSeq" id="WP_058873084.1">
    <property type="nucleotide sequence ID" value="NZ_LQBK01000004.1"/>
</dbReference>
<reference evidence="3" key="1">
    <citation type="submission" date="2015-12" db="EMBL/GenBank/DDBJ databases">
        <authorList>
            <person name="Nair G.R."/>
            <person name="Kaur G."/>
            <person name="Mayilraj S."/>
        </authorList>
    </citation>
    <scope>NUCLEOTIDE SEQUENCE [LARGE SCALE GENOMIC DNA]</scope>
    <source>
        <strain evidence="3">CD08_4</strain>
    </source>
</reference>
<dbReference type="EMBL" id="LQBK01000004">
    <property type="protein sequence ID" value="KUG61668.1"/>
    <property type="molecule type" value="Genomic_DNA"/>
</dbReference>
<dbReference type="Proteomes" id="UP000053512">
    <property type="component" value="Unassembled WGS sequence"/>
</dbReference>
<proteinExistence type="predicted"/>
<evidence type="ECO:0000313" key="3">
    <source>
        <dbReference type="Proteomes" id="UP000053512"/>
    </source>
</evidence>
<accession>A0A0W8INY4</accession>
<evidence type="ECO:0000313" key="2">
    <source>
        <dbReference type="EMBL" id="KUG61668.1"/>
    </source>
</evidence>
<organism evidence="2 3">
    <name type="scientific">Kocuria rosea subsp. polaris</name>
    <dbReference type="NCBI Taxonomy" id="136273"/>
    <lineage>
        <taxon>Bacteria</taxon>
        <taxon>Bacillati</taxon>
        <taxon>Actinomycetota</taxon>
        <taxon>Actinomycetes</taxon>
        <taxon>Micrococcales</taxon>
        <taxon>Micrococcaceae</taxon>
        <taxon>Kocuria</taxon>
    </lineage>
</organism>
<keyword evidence="1" id="KW-1133">Transmembrane helix</keyword>
<name>A0A0W8INY4_KOCRO</name>
<keyword evidence="1" id="KW-0812">Transmembrane</keyword>
<keyword evidence="1" id="KW-0472">Membrane</keyword>
<protein>
    <submittedName>
        <fullName evidence="2">Uncharacterized protein</fullName>
    </submittedName>
</protein>